<dbReference type="EMBL" id="JANPWB010000010">
    <property type="protein sequence ID" value="KAJ1134706.1"/>
    <property type="molecule type" value="Genomic_DNA"/>
</dbReference>
<feature type="region of interest" description="Disordered" evidence="1">
    <location>
        <begin position="75"/>
        <end position="178"/>
    </location>
</feature>
<protein>
    <submittedName>
        <fullName evidence="2">Uncharacterized protein</fullName>
    </submittedName>
</protein>
<proteinExistence type="predicted"/>
<name>A0AAV7Q2A0_PLEWA</name>
<reference evidence="2" key="1">
    <citation type="journal article" date="2022" name="bioRxiv">
        <title>Sequencing and chromosome-scale assembly of the giantPleurodeles waltlgenome.</title>
        <authorList>
            <person name="Brown T."/>
            <person name="Elewa A."/>
            <person name="Iarovenko S."/>
            <person name="Subramanian E."/>
            <person name="Araus A.J."/>
            <person name="Petzold A."/>
            <person name="Susuki M."/>
            <person name="Suzuki K.-i.T."/>
            <person name="Hayashi T."/>
            <person name="Toyoda A."/>
            <person name="Oliveira C."/>
            <person name="Osipova E."/>
            <person name="Leigh N.D."/>
            <person name="Simon A."/>
            <person name="Yun M.H."/>
        </authorList>
    </citation>
    <scope>NUCLEOTIDE SEQUENCE</scope>
    <source>
        <strain evidence="2">20211129_DDA</strain>
        <tissue evidence="2">Liver</tissue>
    </source>
</reference>
<dbReference type="AlphaFoldDB" id="A0AAV7Q2A0"/>
<dbReference type="Proteomes" id="UP001066276">
    <property type="component" value="Chromosome 6"/>
</dbReference>
<comment type="caution">
    <text evidence="2">The sequence shown here is derived from an EMBL/GenBank/DDBJ whole genome shotgun (WGS) entry which is preliminary data.</text>
</comment>
<evidence type="ECO:0000313" key="3">
    <source>
        <dbReference type="Proteomes" id="UP001066276"/>
    </source>
</evidence>
<feature type="compositionally biased region" description="Polar residues" evidence="1">
    <location>
        <begin position="1"/>
        <end position="11"/>
    </location>
</feature>
<evidence type="ECO:0000256" key="1">
    <source>
        <dbReference type="SAM" id="MobiDB-lite"/>
    </source>
</evidence>
<keyword evidence="3" id="KW-1185">Reference proteome</keyword>
<feature type="region of interest" description="Disordered" evidence="1">
    <location>
        <begin position="200"/>
        <end position="231"/>
    </location>
</feature>
<organism evidence="2 3">
    <name type="scientific">Pleurodeles waltl</name>
    <name type="common">Iberian ribbed newt</name>
    <dbReference type="NCBI Taxonomy" id="8319"/>
    <lineage>
        <taxon>Eukaryota</taxon>
        <taxon>Metazoa</taxon>
        <taxon>Chordata</taxon>
        <taxon>Craniata</taxon>
        <taxon>Vertebrata</taxon>
        <taxon>Euteleostomi</taxon>
        <taxon>Amphibia</taxon>
        <taxon>Batrachia</taxon>
        <taxon>Caudata</taxon>
        <taxon>Salamandroidea</taxon>
        <taxon>Salamandridae</taxon>
        <taxon>Pleurodelinae</taxon>
        <taxon>Pleurodeles</taxon>
    </lineage>
</organism>
<gene>
    <name evidence="2" type="ORF">NDU88_001153</name>
</gene>
<feature type="region of interest" description="Disordered" evidence="1">
    <location>
        <begin position="1"/>
        <end position="28"/>
    </location>
</feature>
<accession>A0AAV7Q2A0</accession>
<evidence type="ECO:0000313" key="2">
    <source>
        <dbReference type="EMBL" id="KAJ1134706.1"/>
    </source>
</evidence>
<sequence>MLSRSTSSSAVQHPRTPPAGDQPIFTLPSSKLGDRLAWHWPAKIHRGSQPNGGRGQATKHGECELLELRAPFGLSGISGGNRGDNPLPDRLGWGPGDSVTRRSGKLALGGPGGRAKPQLCGPDPWARPQGGSAAVRRAAEEAGADGLDRGVPGAPPSINGRDLGGGGGPRQRNKGGERAVRAGPFFENWWWARVVSAGPLVEPWGPGDFRPAPDCGSQQEDDAPLTNGALR</sequence>